<comment type="caution">
    <text evidence="2">The sequence shown here is derived from an EMBL/GenBank/DDBJ whole genome shotgun (WGS) entry which is preliminary data.</text>
</comment>
<protein>
    <submittedName>
        <fullName evidence="2">Pimeloyl-ACP methyl ester carboxylesterase</fullName>
    </submittedName>
</protein>
<dbReference type="RefSeq" id="WP_133736115.1">
    <property type="nucleotide sequence ID" value="NZ_SOAX01000003.1"/>
</dbReference>
<dbReference type="Pfam" id="PF00561">
    <property type="entry name" value="Abhydrolase_1"/>
    <property type="match status" value="1"/>
</dbReference>
<dbReference type="InterPro" id="IPR000073">
    <property type="entry name" value="AB_hydrolase_1"/>
</dbReference>
<dbReference type="Proteomes" id="UP000295830">
    <property type="component" value="Unassembled WGS sequence"/>
</dbReference>
<evidence type="ECO:0000313" key="2">
    <source>
        <dbReference type="EMBL" id="TDT41776.1"/>
    </source>
</evidence>
<gene>
    <name evidence="2" type="ORF">DES49_1879</name>
</gene>
<dbReference type="InterPro" id="IPR029058">
    <property type="entry name" value="AB_hydrolase_fold"/>
</dbReference>
<dbReference type="OrthoDB" id="5853561at2"/>
<keyword evidence="3" id="KW-1185">Reference proteome</keyword>
<reference evidence="2 3" key="1">
    <citation type="submission" date="2019-03" db="EMBL/GenBank/DDBJ databases">
        <title>Genomic Encyclopedia of Type Strains, Phase IV (KMG-IV): sequencing the most valuable type-strain genomes for metagenomic binning, comparative biology and taxonomic classification.</title>
        <authorList>
            <person name="Goeker M."/>
        </authorList>
    </citation>
    <scope>NUCLEOTIDE SEQUENCE [LARGE SCALE GENOMIC DNA]</scope>
    <source>
        <strain evidence="2 3">DSM 15505</strain>
    </source>
</reference>
<dbReference type="EMBL" id="SOAX01000003">
    <property type="protein sequence ID" value="TDT41776.1"/>
    <property type="molecule type" value="Genomic_DNA"/>
</dbReference>
<accession>A0A4R7JV58</accession>
<sequence length="289" mass="31617">MISNTAIVDGITMRWEETGEGMPVILIHGIPTSPALWRHVAPQITRGRCLAWEMVGYGASIPEGRDRDISIGRQADYLVSWLKHLGIEQAIFVGHDLGGGVAQIAAVRNPGLCRGLFLTNAIGYDSWPIPSVKAMRMAGPLLRHLPNSAFKQVIRTFLQRGHANSARAEEALEAHWPHYREHDGAAAFVRQANSLNVQDTLAVAGDLPRLGIPARVVWGTADQFQKIEYGERFAQDLSTPLQRIEGGKHFTPEDHPGMIADGINQLVADVTATEIIADTRNDKDVASSL</sequence>
<name>A0A4R7JV58_9GAMM</name>
<feature type="domain" description="AB hydrolase-1" evidence="1">
    <location>
        <begin position="23"/>
        <end position="256"/>
    </location>
</feature>
<dbReference type="AlphaFoldDB" id="A0A4R7JV58"/>
<proteinExistence type="predicted"/>
<dbReference type="SUPFAM" id="SSF53474">
    <property type="entry name" value="alpha/beta-Hydrolases"/>
    <property type="match status" value="1"/>
</dbReference>
<dbReference type="PANTHER" id="PTHR43689">
    <property type="entry name" value="HYDROLASE"/>
    <property type="match status" value="1"/>
</dbReference>
<evidence type="ECO:0000313" key="3">
    <source>
        <dbReference type="Proteomes" id="UP000295830"/>
    </source>
</evidence>
<dbReference type="PANTHER" id="PTHR43689:SF8">
    <property type="entry name" value="ALPHA_BETA-HYDROLASES SUPERFAMILY PROTEIN"/>
    <property type="match status" value="1"/>
</dbReference>
<organism evidence="2 3">
    <name type="scientific">Halospina denitrificans</name>
    <dbReference type="NCBI Taxonomy" id="332522"/>
    <lineage>
        <taxon>Bacteria</taxon>
        <taxon>Pseudomonadati</taxon>
        <taxon>Pseudomonadota</taxon>
        <taxon>Gammaproteobacteria</taxon>
        <taxon>Halospina</taxon>
    </lineage>
</organism>
<dbReference type="Gene3D" id="3.40.50.1820">
    <property type="entry name" value="alpha/beta hydrolase"/>
    <property type="match status" value="1"/>
</dbReference>
<evidence type="ECO:0000259" key="1">
    <source>
        <dbReference type="Pfam" id="PF00561"/>
    </source>
</evidence>